<gene>
    <name evidence="1" type="ORF">EZS27_033562</name>
</gene>
<comment type="caution">
    <text evidence="1">The sequence shown here is derived from an EMBL/GenBank/DDBJ whole genome shotgun (WGS) entry which is preliminary data.</text>
</comment>
<dbReference type="AlphaFoldDB" id="A0A5J4Q2D5"/>
<dbReference type="EMBL" id="SNRY01005011">
    <property type="protein sequence ID" value="KAA6316076.1"/>
    <property type="molecule type" value="Genomic_DNA"/>
</dbReference>
<sequence length="154" mass="18276">MIGLGREKKEHNDLFFVCSLIEYIARRTKNHRDIVVNAIGKEKLEHIYELADVYHCENIDKITDEVIQQHQIPDSTFDNVADCQYSIPTHWDIGKVYKRLIIDVCNNQNKKPIDALIEIYNSWLSRKIEDYNSSTYYENQSYLYESYMEGKMLD</sequence>
<name>A0A5J4Q2D5_9ZZZZ</name>
<reference evidence="1" key="1">
    <citation type="submission" date="2019-03" db="EMBL/GenBank/DDBJ databases">
        <title>Single cell metagenomics reveals metabolic interactions within the superorganism composed of flagellate Streblomastix strix and complex community of Bacteroidetes bacteria on its surface.</title>
        <authorList>
            <person name="Treitli S.C."/>
            <person name="Kolisko M."/>
            <person name="Husnik F."/>
            <person name="Keeling P."/>
            <person name="Hampl V."/>
        </authorList>
    </citation>
    <scope>NUCLEOTIDE SEQUENCE</scope>
    <source>
        <strain evidence="1">STM</strain>
    </source>
</reference>
<accession>A0A5J4Q2D5</accession>
<proteinExistence type="predicted"/>
<organism evidence="1">
    <name type="scientific">termite gut metagenome</name>
    <dbReference type="NCBI Taxonomy" id="433724"/>
    <lineage>
        <taxon>unclassified sequences</taxon>
        <taxon>metagenomes</taxon>
        <taxon>organismal metagenomes</taxon>
    </lineage>
</organism>
<protein>
    <submittedName>
        <fullName evidence="1">Uncharacterized protein</fullName>
    </submittedName>
</protein>
<evidence type="ECO:0000313" key="1">
    <source>
        <dbReference type="EMBL" id="KAA6316076.1"/>
    </source>
</evidence>